<feature type="domain" description="Gamma-glutamylcyclotransferase AIG2-like" evidence="1">
    <location>
        <begin position="56"/>
        <end position="165"/>
    </location>
</feature>
<evidence type="ECO:0000313" key="3">
    <source>
        <dbReference type="Proteomes" id="UP000478892"/>
    </source>
</evidence>
<dbReference type="InterPro" id="IPR009288">
    <property type="entry name" value="AIG2-like_dom"/>
</dbReference>
<dbReference type="CDD" id="cd06661">
    <property type="entry name" value="GGCT_like"/>
    <property type="match status" value="1"/>
</dbReference>
<dbReference type="EMBL" id="WQLV01000007">
    <property type="protein sequence ID" value="MVO16581.1"/>
    <property type="molecule type" value="Genomic_DNA"/>
</dbReference>
<dbReference type="AlphaFoldDB" id="A0A6L6WGY7"/>
<evidence type="ECO:0000259" key="1">
    <source>
        <dbReference type="Pfam" id="PF06094"/>
    </source>
</evidence>
<dbReference type="Pfam" id="PF06094">
    <property type="entry name" value="GGACT"/>
    <property type="match status" value="1"/>
</dbReference>
<dbReference type="InterPro" id="IPR036568">
    <property type="entry name" value="GGCT-like_sf"/>
</dbReference>
<dbReference type="InterPro" id="IPR013024">
    <property type="entry name" value="GGCT-like"/>
</dbReference>
<reference evidence="2 3" key="1">
    <citation type="submission" date="2019-12" db="EMBL/GenBank/DDBJ databases">
        <authorList>
            <person name="Zhang Y.-J."/>
        </authorList>
    </citation>
    <scope>NUCLEOTIDE SEQUENCE [LARGE SCALE GENOMIC DNA]</scope>
    <source>
        <strain evidence="2 3">CY05</strain>
    </source>
</reference>
<dbReference type="Gene3D" id="3.10.490.10">
    <property type="entry name" value="Gamma-glutamyl cyclotransferase-like"/>
    <property type="match status" value="1"/>
</dbReference>
<dbReference type="Proteomes" id="UP000478892">
    <property type="component" value="Unassembled WGS sequence"/>
</dbReference>
<gene>
    <name evidence="2" type="ORF">GO984_12250</name>
</gene>
<proteinExistence type="predicted"/>
<protein>
    <recommendedName>
        <fullName evidence="1">Gamma-glutamylcyclotransferase AIG2-like domain-containing protein</fullName>
    </recommendedName>
</protein>
<organism evidence="2 3">
    <name type="scientific">Parasedimentitalea huanghaiensis</name>
    <dbReference type="NCBI Taxonomy" id="2682100"/>
    <lineage>
        <taxon>Bacteria</taxon>
        <taxon>Pseudomonadati</taxon>
        <taxon>Pseudomonadota</taxon>
        <taxon>Alphaproteobacteria</taxon>
        <taxon>Rhodobacterales</taxon>
        <taxon>Paracoccaceae</taxon>
        <taxon>Parasedimentitalea</taxon>
    </lineage>
</organism>
<name>A0A6L6WGY7_9RHOB</name>
<evidence type="ECO:0000313" key="2">
    <source>
        <dbReference type="EMBL" id="MVO16581.1"/>
    </source>
</evidence>
<comment type="caution">
    <text evidence="2">The sequence shown here is derived from an EMBL/GenBank/DDBJ whole genome shotgun (WGS) entry which is preliminary data.</text>
</comment>
<dbReference type="SUPFAM" id="SSF110857">
    <property type="entry name" value="Gamma-glutamyl cyclotransferase-like"/>
    <property type="match status" value="1"/>
</dbReference>
<keyword evidence="3" id="KW-1185">Reference proteome</keyword>
<sequence>MARRCCVTIGVRPTSFQNLPSLQRLGCKAPQQQHEFSLGIRRCSKTKKLGETNMNYFAYGTLLAEDVMRKVAAGARNVGYMRLDNYALGFGECSQPGVAGCTLIPQEGAVTYGIQYELSDESMAVLDKAAHVDEEQWVHFPVTLTDENGQKVQSSTYIIPGEHKNWAPTDKYVEPILLGLTHCAFPEEYKHGLRSMIAHAQT</sequence>
<accession>A0A6L6WGY7</accession>